<dbReference type="Proteomes" id="UP000287144">
    <property type="component" value="Unassembled WGS sequence"/>
</dbReference>
<proteinExistence type="predicted"/>
<keyword evidence="2" id="KW-1185">Reference proteome</keyword>
<comment type="caution">
    <text evidence="1">The sequence shown here is derived from an EMBL/GenBank/DDBJ whole genome shotgun (WGS) entry which is preliminary data.</text>
</comment>
<evidence type="ECO:0000313" key="2">
    <source>
        <dbReference type="Proteomes" id="UP000287144"/>
    </source>
</evidence>
<accession>A0A428TL44</accession>
<dbReference type="EMBL" id="NKCK01000073">
    <property type="protein sequence ID" value="RSM02722.1"/>
    <property type="molecule type" value="Genomic_DNA"/>
</dbReference>
<dbReference type="AlphaFoldDB" id="A0A428TL44"/>
<protein>
    <submittedName>
        <fullName evidence="1">Uncharacterized protein</fullName>
    </submittedName>
</protein>
<sequence>MDPTLELPRLQDAPVRHPNCCLSFSSKLIQILTRIFSGTATPDGTSTVLSIGSGSGLLEALLLAHVEAKDDSGAPSFNVEGVEVQQLSGKPPVNRYLPEQAIYTVRGTWDVVSRLQDPDVTALMFVYPRQPTLVAGYIKAVTKQDLHVRTIVWLGPMADWDVFEPCFMANDKQQIELEKFQGADAGLDGYEMMVVLRRTCQVESQGIRQS</sequence>
<organism evidence="1 2">
    <name type="scientific">Fusarium oligoseptatum</name>
    <dbReference type="NCBI Taxonomy" id="2604345"/>
    <lineage>
        <taxon>Eukaryota</taxon>
        <taxon>Fungi</taxon>
        <taxon>Dikarya</taxon>
        <taxon>Ascomycota</taxon>
        <taxon>Pezizomycotina</taxon>
        <taxon>Sordariomycetes</taxon>
        <taxon>Hypocreomycetidae</taxon>
        <taxon>Hypocreales</taxon>
        <taxon>Nectriaceae</taxon>
        <taxon>Fusarium</taxon>
        <taxon>Fusarium solani species complex</taxon>
    </lineage>
</organism>
<name>A0A428TL44_9HYPO</name>
<reference evidence="1 2" key="1">
    <citation type="submission" date="2017-06" db="EMBL/GenBank/DDBJ databases">
        <title>Comparative genomic analysis of Ambrosia Fusariam Clade fungi.</title>
        <authorList>
            <person name="Stajich J.E."/>
            <person name="Carrillo J."/>
            <person name="Kijimoto T."/>
            <person name="Eskalen A."/>
            <person name="O'Donnell K."/>
            <person name="Kasson M."/>
        </authorList>
    </citation>
    <scope>NUCLEOTIDE SEQUENCE [LARGE SCALE GENOMIC DNA]</scope>
    <source>
        <strain evidence="1 2">NRRL62579</strain>
    </source>
</reference>
<gene>
    <name evidence="1" type="ORF">CEP52_007798</name>
</gene>
<evidence type="ECO:0000313" key="1">
    <source>
        <dbReference type="EMBL" id="RSM02722.1"/>
    </source>
</evidence>